<dbReference type="Gene3D" id="3.40.970.30">
    <property type="entry name" value="yp_829618.1 like domains"/>
    <property type="match status" value="1"/>
</dbReference>
<dbReference type="InterPro" id="IPR056695">
    <property type="entry name" value="DUF7793"/>
</dbReference>
<sequence>MTMLIQDEAELHLPAKVNPDSDVTGAERGPEPSSANPPNVTVEDTGEGIVLITLRPGGRISAEDGTLVQERYLALTGGAGAAVLLEITGVEHVSREAVRYFSEAVTITAFAILGSTPVDRVIAHGRRGLPLPPCPSRYFSDKQDALAWLHVRRRTAG</sequence>
<feature type="region of interest" description="Disordered" evidence="1">
    <location>
        <begin position="14"/>
        <end position="43"/>
    </location>
</feature>
<gene>
    <name evidence="3" type="ORF">ACFFPI_19835</name>
</gene>
<dbReference type="EMBL" id="JBHMBH010000046">
    <property type="protein sequence ID" value="MFB9716355.1"/>
    <property type="molecule type" value="Genomic_DNA"/>
</dbReference>
<evidence type="ECO:0000313" key="4">
    <source>
        <dbReference type="Proteomes" id="UP001589536"/>
    </source>
</evidence>
<evidence type="ECO:0000256" key="1">
    <source>
        <dbReference type="SAM" id="MobiDB-lite"/>
    </source>
</evidence>
<accession>A0ABV5UVW0</accession>
<comment type="caution">
    <text evidence="3">The sequence shown here is derived from an EMBL/GenBank/DDBJ whole genome shotgun (WGS) entry which is preliminary data.</text>
</comment>
<reference evidence="3 4" key="1">
    <citation type="submission" date="2024-09" db="EMBL/GenBank/DDBJ databases">
        <authorList>
            <person name="Sun Q."/>
            <person name="Mori K."/>
        </authorList>
    </citation>
    <scope>NUCLEOTIDE SEQUENCE [LARGE SCALE GENOMIC DNA]</scope>
    <source>
        <strain evidence="3 4">JCM 13519</strain>
    </source>
</reference>
<feature type="domain" description="DUF7793" evidence="2">
    <location>
        <begin position="47"/>
        <end position="150"/>
    </location>
</feature>
<organism evidence="3 4">
    <name type="scientific">Arthrobacter methylotrophus</name>
    <dbReference type="NCBI Taxonomy" id="121291"/>
    <lineage>
        <taxon>Bacteria</taxon>
        <taxon>Bacillati</taxon>
        <taxon>Actinomycetota</taxon>
        <taxon>Actinomycetes</taxon>
        <taxon>Micrococcales</taxon>
        <taxon>Micrococcaceae</taxon>
        <taxon>Arthrobacter</taxon>
    </lineage>
</organism>
<evidence type="ECO:0000313" key="3">
    <source>
        <dbReference type="EMBL" id="MFB9716355.1"/>
    </source>
</evidence>
<proteinExistence type="predicted"/>
<name>A0ABV5UVW0_9MICC</name>
<evidence type="ECO:0000259" key="2">
    <source>
        <dbReference type="Pfam" id="PF25056"/>
    </source>
</evidence>
<protein>
    <recommendedName>
        <fullName evidence="2">DUF7793 domain-containing protein</fullName>
    </recommendedName>
</protein>
<keyword evidence="4" id="KW-1185">Reference proteome</keyword>
<dbReference type="Proteomes" id="UP001589536">
    <property type="component" value="Unassembled WGS sequence"/>
</dbReference>
<dbReference type="Gene3D" id="3.40.1680.10">
    <property type="entry name" value="yp_829618.1 domain like"/>
    <property type="match status" value="1"/>
</dbReference>
<dbReference type="RefSeq" id="WP_345045286.1">
    <property type="nucleotide sequence ID" value="NZ_BAABED010000001.1"/>
</dbReference>
<dbReference type="Pfam" id="PF25056">
    <property type="entry name" value="DUF7793"/>
    <property type="match status" value="1"/>
</dbReference>